<feature type="compositionally biased region" description="Basic and acidic residues" evidence="1">
    <location>
        <begin position="202"/>
        <end position="223"/>
    </location>
</feature>
<evidence type="ECO:0000313" key="3">
    <source>
        <dbReference type="EMBL" id="OBR88429.1"/>
    </source>
</evidence>
<evidence type="ECO:0000259" key="2">
    <source>
        <dbReference type="PROSITE" id="PS50086"/>
    </source>
</evidence>
<accession>A0A1A6AEF8</accession>
<dbReference type="Gene3D" id="1.10.472.80">
    <property type="entry name" value="Ypt/Rab-GAP domain of gyp1p, domain 3"/>
    <property type="match status" value="1"/>
</dbReference>
<evidence type="ECO:0000313" key="5">
    <source>
        <dbReference type="Proteomes" id="UP000078595"/>
    </source>
</evidence>
<feature type="compositionally biased region" description="Basic and acidic residues" evidence="1">
    <location>
        <begin position="575"/>
        <end position="586"/>
    </location>
</feature>
<feature type="compositionally biased region" description="Basic and acidic residues" evidence="1">
    <location>
        <begin position="813"/>
        <end position="822"/>
    </location>
</feature>
<feature type="region of interest" description="Disordered" evidence="1">
    <location>
        <begin position="564"/>
        <end position="592"/>
    </location>
</feature>
<feature type="compositionally biased region" description="Basic and acidic residues" evidence="1">
    <location>
        <begin position="631"/>
        <end position="651"/>
    </location>
</feature>
<evidence type="ECO:0000256" key="1">
    <source>
        <dbReference type="SAM" id="MobiDB-lite"/>
    </source>
</evidence>
<dbReference type="PROSITE" id="PS50086">
    <property type="entry name" value="TBC_RABGAP"/>
    <property type="match status" value="1"/>
</dbReference>
<dbReference type="VEuPathDB" id="FungiDB:I303_00246"/>
<dbReference type="SUPFAM" id="SSF47923">
    <property type="entry name" value="Ypt/Rab-GAP domain of gyp1p"/>
    <property type="match status" value="2"/>
</dbReference>
<dbReference type="GeneID" id="28963945"/>
<feature type="compositionally biased region" description="Basic and acidic residues" evidence="1">
    <location>
        <begin position="144"/>
        <end position="155"/>
    </location>
</feature>
<gene>
    <name evidence="3" type="ORF">I303_00246</name>
    <name evidence="4" type="ORF">I303_100244</name>
</gene>
<feature type="compositionally biased region" description="Polar residues" evidence="1">
    <location>
        <begin position="121"/>
        <end position="143"/>
    </location>
</feature>
<evidence type="ECO:0000313" key="4">
    <source>
        <dbReference type="EMBL" id="WWC57710.1"/>
    </source>
</evidence>
<dbReference type="EMBL" id="KI894027">
    <property type="protein sequence ID" value="OBR88429.1"/>
    <property type="molecule type" value="Genomic_DNA"/>
</dbReference>
<dbReference type="Pfam" id="PF00566">
    <property type="entry name" value="RabGAP-TBC"/>
    <property type="match status" value="1"/>
</dbReference>
<feature type="compositionally biased region" description="Low complexity" evidence="1">
    <location>
        <begin position="302"/>
        <end position="312"/>
    </location>
</feature>
<feature type="compositionally biased region" description="Basic and acidic residues" evidence="1">
    <location>
        <begin position="843"/>
        <end position="854"/>
    </location>
</feature>
<dbReference type="STRING" id="1296121.A0A1A6AEF8"/>
<feature type="region of interest" description="Disordered" evidence="1">
    <location>
        <begin position="121"/>
        <end position="170"/>
    </location>
</feature>
<reference evidence="4" key="3">
    <citation type="submission" date="2024-02" db="EMBL/GenBank/DDBJ databases">
        <title>Comparative genomics of Cryptococcus and Kwoniella reveals pathogenesis evolution and contrasting modes of karyotype evolution via chromosome fusion or intercentromeric recombination.</title>
        <authorList>
            <person name="Coelho M.A."/>
            <person name="David-Palma M."/>
            <person name="Shea T."/>
            <person name="Bowers K."/>
            <person name="McGinley-Smith S."/>
            <person name="Mohammad A.W."/>
            <person name="Gnirke A."/>
            <person name="Yurkov A.M."/>
            <person name="Nowrousian M."/>
            <person name="Sun S."/>
            <person name="Cuomo C.A."/>
            <person name="Heitman J."/>
        </authorList>
    </citation>
    <scope>NUCLEOTIDE SEQUENCE</scope>
    <source>
        <strain evidence="4">CBS 10117</strain>
    </source>
</reference>
<reference evidence="4" key="2">
    <citation type="submission" date="2013-07" db="EMBL/GenBank/DDBJ databases">
        <authorList>
            <consortium name="The Broad Institute Genome Sequencing Platform"/>
            <person name="Cuomo C."/>
            <person name="Litvintseva A."/>
            <person name="Chen Y."/>
            <person name="Heitman J."/>
            <person name="Sun S."/>
            <person name="Springer D."/>
            <person name="Dromer F."/>
            <person name="Young S.K."/>
            <person name="Zeng Q."/>
            <person name="Gargeya S."/>
            <person name="Fitzgerald M."/>
            <person name="Abouelleil A."/>
            <person name="Alvarado L."/>
            <person name="Berlin A.M."/>
            <person name="Chapman S.B."/>
            <person name="Dewar J."/>
            <person name="Goldberg J."/>
            <person name="Griggs A."/>
            <person name="Gujja S."/>
            <person name="Hansen M."/>
            <person name="Howarth C."/>
            <person name="Imamovic A."/>
            <person name="Larimer J."/>
            <person name="McCowan C."/>
            <person name="Murphy C."/>
            <person name="Pearson M."/>
            <person name="Priest M."/>
            <person name="Roberts A."/>
            <person name="Saif S."/>
            <person name="Shea T."/>
            <person name="Sykes S."/>
            <person name="Wortman J."/>
            <person name="Nusbaum C."/>
            <person name="Birren B."/>
        </authorList>
    </citation>
    <scope>NUCLEOTIDE SEQUENCE</scope>
    <source>
        <strain evidence="4">CBS 10117</strain>
    </source>
</reference>
<feature type="compositionally biased region" description="Low complexity" evidence="1">
    <location>
        <begin position="696"/>
        <end position="726"/>
    </location>
</feature>
<dbReference type="Proteomes" id="UP000078595">
    <property type="component" value="Chromosome 1"/>
</dbReference>
<dbReference type="GO" id="GO:0006886">
    <property type="term" value="P:intracellular protein transport"/>
    <property type="evidence" value="ECO:0007669"/>
    <property type="project" value="TreeGrafter"/>
</dbReference>
<dbReference type="RefSeq" id="XP_018266271.1">
    <property type="nucleotide sequence ID" value="XM_018403617.1"/>
</dbReference>
<feature type="domain" description="Rab-GAP TBC" evidence="2">
    <location>
        <begin position="46"/>
        <end position="463"/>
    </location>
</feature>
<feature type="compositionally biased region" description="Low complexity" evidence="1">
    <location>
        <begin position="742"/>
        <end position="753"/>
    </location>
</feature>
<reference evidence="3" key="1">
    <citation type="submission" date="2013-07" db="EMBL/GenBank/DDBJ databases">
        <title>The Genome Sequence of Cryptococcus dejecticola CBS10117.</title>
        <authorList>
            <consortium name="The Broad Institute Genome Sequencing Platform"/>
            <person name="Cuomo C."/>
            <person name="Litvintseva A."/>
            <person name="Chen Y."/>
            <person name="Heitman J."/>
            <person name="Sun S."/>
            <person name="Springer D."/>
            <person name="Dromer F."/>
            <person name="Young S.K."/>
            <person name="Zeng Q."/>
            <person name="Gargeya S."/>
            <person name="Fitzgerald M."/>
            <person name="Abouelleil A."/>
            <person name="Alvarado L."/>
            <person name="Berlin A.M."/>
            <person name="Chapman S.B."/>
            <person name="Dewar J."/>
            <person name="Goldberg J."/>
            <person name="Griggs A."/>
            <person name="Gujja S."/>
            <person name="Hansen M."/>
            <person name="Howarth C."/>
            <person name="Imamovic A."/>
            <person name="Larimer J."/>
            <person name="McCowan C."/>
            <person name="Murphy C."/>
            <person name="Pearson M."/>
            <person name="Priest M."/>
            <person name="Roberts A."/>
            <person name="Saif S."/>
            <person name="Shea T."/>
            <person name="Sykes S."/>
            <person name="Wortman J."/>
            <person name="Nusbaum C."/>
            <person name="Birren B."/>
        </authorList>
    </citation>
    <scope>NUCLEOTIDE SEQUENCE [LARGE SCALE GENOMIC DNA]</scope>
    <source>
        <strain evidence="3">CBS 10117</strain>
    </source>
</reference>
<feature type="compositionally biased region" description="Polar residues" evidence="1">
    <location>
        <begin position="669"/>
        <end position="695"/>
    </location>
</feature>
<protein>
    <recommendedName>
        <fullName evidence="2">Rab-GAP TBC domain-containing protein</fullName>
    </recommendedName>
</protein>
<dbReference type="AlphaFoldDB" id="A0A1A6AEF8"/>
<dbReference type="InterPro" id="IPR035969">
    <property type="entry name" value="Rab-GAP_TBC_sf"/>
</dbReference>
<name>A0A1A6AEF8_9TREE</name>
<dbReference type="SMART" id="SM00164">
    <property type="entry name" value="TBC"/>
    <property type="match status" value="1"/>
</dbReference>
<dbReference type="GO" id="GO:0005096">
    <property type="term" value="F:GTPase activator activity"/>
    <property type="evidence" value="ECO:0007669"/>
    <property type="project" value="TreeGrafter"/>
</dbReference>
<proteinExistence type="predicted"/>
<keyword evidence="5" id="KW-1185">Reference proteome</keyword>
<dbReference type="PANTHER" id="PTHR22957">
    <property type="entry name" value="TBC1 DOMAIN FAMILY MEMBER GTPASE-ACTIVATING PROTEIN"/>
    <property type="match status" value="1"/>
</dbReference>
<sequence>MSSRYEEDDNERLFAFQRLLDGSRHASDPVVNLKTLRKLCEKGIPNHPPHLRPLAYSLLLETLPPEKRLWRPTSKQQRDKYYNLVKTFMEELESQPSSSSSTHDKLLLDLSKDLKSLKSTFWRTRTSPNKSSPFRPLQNPQSPTDDKVQEPTERDSSDDEESDGSVYPEPILSRRALFKRIDLLNEIEHKGGFGHAANQKGKQRETTNTRILESDKYDKRSQSGEDEASQGQPEEGKEEEQIMSPKITLSVDPSPSQPILSRLDTIKPTLIDTSSTSSLGPNSMIVPDTEDKTNTPTSPITLLSPKPLPSGSASPSPFSGSLYYPETNSECLARLIYVFLRINPQWTYQPSFVDIISTFYLIHAGGGGSANSQRILDYPEESTFWFIITFFQEFDTVLLTSEVAVDQLSKRLYWINPPLYTKLVIEKGIDLKMFAFRWFSHLFLKDLPLSNIPKLYDFLLTEEDSTPNNQPKADLAIDIALSMILLVKDILLEKPRAKGPAGKPNGLWGVEDVYMDDEEDQQESLMRCLKVLREYPLRHVGGISAVLDMAAQLRKIRLDAERNGENIATSPPPSRKVENVQAKSKDSGSVGSSAILKASSSWSKAIGSFWGSNSKAIGENPDVSLSQNKNSQDREEAVLRNDGSDSQHRDGQPTSKSSLVQARERSDTLDSTTSSIQERLSNLTASTPPTRIKSASSPSSLPRPLLLSSSISTRRSSGSSLTGLPRFHGPGTNGHSSRRDSSSSLASSSNLSSPVKRQSPPLHNGNGGENGVLSPPTSLRSPPPTGLYRIGSRQRSRSSLGDQALPPGVGVDAVKRDLKYGEGDTPSRSTTPRPTSLTLSDYYKSENGDEHHVE</sequence>
<feature type="region of interest" description="Disordered" evidence="1">
    <location>
        <begin position="271"/>
        <end position="312"/>
    </location>
</feature>
<dbReference type="EMBL" id="CP144530">
    <property type="protein sequence ID" value="WWC57710.1"/>
    <property type="molecule type" value="Genomic_DNA"/>
</dbReference>
<dbReference type="InterPro" id="IPR000195">
    <property type="entry name" value="Rab-GAP-TBC_dom"/>
</dbReference>
<feature type="compositionally biased region" description="Low complexity" evidence="1">
    <location>
        <begin position="826"/>
        <end position="840"/>
    </location>
</feature>
<feature type="compositionally biased region" description="Polar residues" evidence="1">
    <location>
        <begin position="271"/>
        <end position="281"/>
    </location>
</feature>
<organism evidence="3">
    <name type="scientific">Kwoniella dejecticola CBS 10117</name>
    <dbReference type="NCBI Taxonomy" id="1296121"/>
    <lineage>
        <taxon>Eukaryota</taxon>
        <taxon>Fungi</taxon>
        <taxon>Dikarya</taxon>
        <taxon>Basidiomycota</taxon>
        <taxon>Agaricomycotina</taxon>
        <taxon>Tremellomycetes</taxon>
        <taxon>Tremellales</taxon>
        <taxon>Cryptococcaceae</taxon>
        <taxon>Kwoniella</taxon>
    </lineage>
</organism>
<feature type="region of interest" description="Disordered" evidence="1">
    <location>
        <begin position="618"/>
        <end position="854"/>
    </location>
</feature>
<dbReference type="PANTHER" id="PTHR22957:SF27">
    <property type="entry name" value="TBC1 DOMAIN FAMILY MEMBER 13"/>
    <property type="match status" value="1"/>
</dbReference>
<dbReference type="KEGG" id="kdj:28963945"/>
<dbReference type="OrthoDB" id="29853at2759"/>
<feature type="region of interest" description="Disordered" evidence="1">
    <location>
        <begin position="193"/>
        <end position="243"/>
    </location>
</feature>